<dbReference type="GO" id="GO:0008270">
    <property type="term" value="F:zinc ion binding"/>
    <property type="evidence" value="ECO:0007669"/>
    <property type="project" value="UniProtKB-KW"/>
</dbReference>
<dbReference type="Gene3D" id="4.10.1060.10">
    <property type="entry name" value="Zinc finger, RanBP2-type"/>
    <property type="match status" value="2"/>
</dbReference>
<evidence type="ECO:0000259" key="8">
    <source>
        <dbReference type="PROSITE" id="PS50199"/>
    </source>
</evidence>
<accession>A0A4T0WW92</accession>
<name>A0A4T0WW92_9ASCO</name>
<keyword evidence="4" id="KW-0694">RNA-binding</keyword>
<dbReference type="STRING" id="52247.A0A4T0WW92"/>
<sequence>MTKSHNTRQTSSKVDALNTAIHNSAISFSYVFLDVNVDDNDINDLRLTGASYSIVTAETFKPSVSSKFELKGSNDELKTVFQKFIQSLTDSIYSHCIQNDKKVIFVVTSGWNLRIRLIKLAKTLRVQLPIYFEYPSYFDLKKEFIKYEELIEKVPFNYIDYNNTSLDNMGKTLGIEKIDDNIELMISIACKLNSNEKSISMKNPHDMNLDLTHFFMEQSKILYMNNLSSDITQAELETFFMRFSGNALAFWMLKNPILLDTFSPECTTNNIADILKTTSGFVIFSSHQDATEALMLSGEMLNDRLIELQPSSLTVLEKARDILSPFPSSKNKPRPGDWNCPSCGFSNFQRRTACFRCTFPAASAATVQESIYAGEDIMTNNQKPRNELSPMNNYTGYYSNVGNANLNGFVSNYNNTYGNNNFNTSGSTNGNNSSYSSRQSSNVPFRAGDWKCVNEACCYHNFAKNTCCLKCGALRVQSTIMSGHPHGQFNHIGDKNNTKLNRSMYVVDSNNSSRSSSIPNQMNQLNQHQIQNQNQTQNLQNIPTFNNFGKTKNNANEVFMNSVPNTPSVARSGIVGYSSNSASNSTDFLASKIGNLSLNHNNTGSNGVGSSISGNSGNPLNSSKLESVGQNLNSNISGFNTSKTPFGINYGLSGGNSLFGLGSNDIVSTNAYEMNAFTSGTNYDTLNSLGGLSRIGGGLNKASNLEFPSDFDSGNIGLNTDLKMGLNMGGYGKYNYNGLGNDAFSVKFDGTFGEALNSSLPASENLLSVSKLDNTIDVSKNFEGSTSN</sequence>
<feature type="domain" description="RRM" evidence="7">
    <location>
        <begin position="220"/>
        <end position="313"/>
    </location>
</feature>
<evidence type="ECO:0000256" key="3">
    <source>
        <dbReference type="ARBA" id="ARBA00022833"/>
    </source>
</evidence>
<evidence type="ECO:0008006" key="11">
    <source>
        <dbReference type="Google" id="ProtNLM"/>
    </source>
</evidence>
<dbReference type="SMART" id="SM00547">
    <property type="entry name" value="ZnF_RBZ"/>
    <property type="match status" value="2"/>
</dbReference>
<dbReference type="SUPFAM" id="SSF54928">
    <property type="entry name" value="RNA-binding domain, RBD"/>
    <property type="match status" value="1"/>
</dbReference>
<dbReference type="GO" id="GO:0003729">
    <property type="term" value="F:mRNA binding"/>
    <property type="evidence" value="ECO:0007669"/>
    <property type="project" value="TreeGrafter"/>
</dbReference>
<dbReference type="PROSITE" id="PS50102">
    <property type="entry name" value="RRM"/>
    <property type="match status" value="1"/>
</dbReference>
<protein>
    <recommendedName>
        <fullName evidence="11">RanBP2-type domain-containing protein</fullName>
    </recommendedName>
</protein>
<dbReference type="InterPro" id="IPR001876">
    <property type="entry name" value="Znf_RanBP2"/>
</dbReference>
<gene>
    <name evidence="9" type="ORF">CANINC_004428</name>
</gene>
<dbReference type="AlphaFoldDB" id="A0A4T0WW92"/>
<keyword evidence="1" id="KW-0479">Metal-binding</keyword>
<dbReference type="Pfam" id="PF00641">
    <property type="entry name" value="Zn_ribbon_RanBP"/>
    <property type="match status" value="2"/>
</dbReference>
<keyword evidence="10" id="KW-1185">Reference proteome</keyword>
<dbReference type="Proteomes" id="UP000307173">
    <property type="component" value="Unassembled WGS sequence"/>
</dbReference>
<proteinExistence type="predicted"/>
<evidence type="ECO:0000313" key="9">
    <source>
        <dbReference type="EMBL" id="TID15462.1"/>
    </source>
</evidence>
<dbReference type="InterPro" id="IPR000504">
    <property type="entry name" value="RRM_dom"/>
</dbReference>
<keyword evidence="3" id="KW-0862">Zinc</keyword>
<evidence type="ECO:0000256" key="6">
    <source>
        <dbReference type="SAM" id="MobiDB-lite"/>
    </source>
</evidence>
<evidence type="ECO:0000256" key="5">
    <source>
        <dbReference type="PROSITE-ProRule" id="PRU00322"/>
    </source>
</evidence>
<dbReference type="PANTHER" id="PTHR23111">
    <property type="entry name" value="ZINC FINGER PROTEIN"/>
    <property type="match status" value="1"/>
</dbReference>
<feature type="region of interest" description="Disordered" evidence="6">
    <location>
        <begin position="607"/>
        <end position="626"/>
    </location>
</feature>
<organism evidence="9 10">
    <name type="scientific">Pichia inconspicua</name>
    <dbReference type="NCBI Taxonomy" id="52247"/>
    <lineage>
        <taxon>Eukaryota</taxon>
        <taxon>Fungi</taxon>
        <taxon>Dikarya</taxon>
        <taxon>Ascomycota</taxon>
        <taxon>Saccharomycotina</taxon>
        <taxon>Pichiomycetes</taxon>
        <taxon>Pichiales</taxon>
        <taxon>Pichiaceae</taxon>
        <taxon>Pichia</taxon>
    </lineage>
</organism>
<keyword evidence="2 5" id="KW-0863">Zinc-finger</keyword>
<feature type="domain" description="RanBP2-type" evidence="8">
    <location>
        <begin position="446"/>
        <end position="477"/>
    </location>
</feature>
<dbReference type="InterPro" id="IPR012677">
    <property type="entry name" value="Nucleotide-bd_a/b_plait_sf"/>
</dbReference>
<comment type="caution">
    <text evidence="9">The sequence shown here is derived from an EMBL/GenBank/DDBJ whole genome shotgun (WGS) entry which is preliminary data.</text>
</comment>
<evidence type="ECO:0000259" key="7">
    <source>
        <dbReference type="PROSITE" id="PS50102"/>
    </source>
</evidence>
<dbReference type="PANTHER" id="PTHR23111:SF40">
    <property type="entry name" value="RNA-BINDING PROTEIN INVOLVED IN HETEROCHROMATIN ASSEMBLY-RELATED"/>
    <property type="match status" value="1"/>
</dbReference>
<dbReference type="PROSITE" id="PS50199">
    <property type="entry name" value="ZF_RANBP2_2"/>
    <property type="match status" value="2"/>
</dbReference>
<reference evidence="9 10" key="1">
    <citation type="journal article" date="2019" name="Front. Genet.">
        <title>Whole-Genome Sequencing of the Opportunistic Yeast Pathogen Candida inconspicua Uncovers Its Hybrid Origin.</title>
        <authorList>
            <person name="Mixao V."/>
            <person name="Hansen A.P."/>
            <person name="Saus E."/>
            <person name="Boekhout T."/>
            <person name="Lass-Florl C."/>
            <person name="Gabaldon T."/>
        </authorList>
    </citation>
    <scope>NUCLEOTIDE SEQUENCE [LARGE SCALE GENOMIC DNA]</scope>
    <source>
        <strain evidence="9 10">CBS 180</strain>
    </source>
</reference>
<feature type="compositionally biased region" description="Low complexity" evidence="6">
    <location>
        <begin position="607"/>
        <end position="623"/>
    </location>
</feature>
<dbReference type="InterPro" id="IPR035979">
    <property type="entry name" value="RBD_domain_sf"/>
</dbReference>
<evidence type="ECO:0000256" key="4">
    <source>
        <dbReference type="PROSITE-ProRule" id="PRU00176"/>
    </source>
</evidence>
<dbReference type="PROSITE" id="PS01358">
    <property type="entry name" value="ZF_RANBP2_1"/>
    <property type="match status" value="2"/>
</dbReference>
<dbReference type="OrthoDB" id="448399at2759"/>
<dbReference type="Gene3D" id="3.30.70.330">
    <property type="match status" value="1"/>
</dbReference>
<dbReference type="EMBL" id="SELW01000653">
    <property type="protein sequence ID" value="TID15462.1"/>
    <property type="molecule type" value="Genomic_DNA"/>
</dbReference>
<evidence type="ECO:0000313" key="10">
    <source>
        <dbReference type="Proteomes" id="UP000307173"/>
    </source>
</evidence>
<evidence type="ECO:0000256" key="1">
    <source>
        <dbReference type="ARBA" id="ARBA00022723"/>
    </source>
</evidence>
<feature type="domain" description="RanBP2-type" evidence="8">
    <location>
        <begin position="334"/>
        <end position="363"/>
    </location>
</feature>
<dbReference type="SUPFAM" id="SSF90209">
    <property type="entry name" value="Ran binding protein zinc finger-like"/>
    <property type="match status" value="2"/>
</dbReference>
<dbReference type="FunFam" id="4.10.1060.10:FF:000024">
    <property type="entry name" value="RNA-binding protein"/>
    <property type="match status" value="1"/>
</dbReference>
<evidence type="ECO:0000256" key="2">
    <source>
        <dbReference type="ARBA" id="ARBA00022771"/>
    </source>
</evidence>
<dbReference type="InterPro" id="IPR036443">
    <property type="entry name" value="Znf_RanBP2_sf"/>
</dbReference>